<keyword evidence="3" id="KW-1185">Reference proteome</keyword>
<evidence type="ECO:0000256" key="1">
    <source>
        <dbReference type="SAM" id="Phobius"/>
    </source>
</evidence>
<keyword evidence="1" id="KW-1133">Transmembrane helix</keyword>
<accession>A0ABT5U3H5</accession>
<reference evidence="2 3" key="1">
    <citation type="submission" date="2022-11" db="EMBL/GenBank/DDBJ databases">
        <title>Spartinivicinus poritis sp. nov., isolated from scleractinian coral Porites lutea.</title>
        <authorList>
            <person name="Zhang G."/>
            <person name="Cai L."/>
            <person name="Wei Q."/>
        </authorList>
    </citation>
    <scope>NUCLEOTIDE SEQUENCE [LARGE SCALE GENOMIC DNA]</scope>
    <source>
        <strain evidence="2 3">A2-2</strain>
    </source>
</reference>
<dbReference type="EMBL" id="JAPMOU010000002">
    <property type="protein sequence ID" value="MDE1460911.1"/>
    <property type="molecule type" value="Genomic_DNA"/>
</dbReference>
<sequence length="117" mass="12973">MSTSTKELPLIIKAPIYLAGIVFGIFITKSILNNDPKPDDQVKLTTNSDVVTNIRVSKGELKSMLEKYYMNYGEYPVSLAHMVPSIYRHLPISMCGKAYSYLRASTGNSYSLVAEGC</sequence>
<keyword evidence="1" id="KW-0472">Membrane</keyword>
<keyword evidence="1" id="KW-0812">Transmembrane</keyword>
<protein>
    <submittedName>
        <fullName evidence="2">Uncharacterized protein</fullName>
    </submittedName>
</protein>
<proteinExistence type="predicted"/>
<feature type="transmembrane region" description="Helical" evidence="1">
    <location>
        <begin position="12"/>
        <end position="32"/>
    </location>
</feature>
<organism evidence="2 3">
    <name type="scientific">Spartinivicinus poritis</name>
    <dbReference type="NCBI Taxonomy" id="2994640"/>
    <lineage>
        <taxon>Bacteria</taxon>
        <taxon>Pseudomonadati</taxon>
        <taxon>Pseudomonadota</taxon>
        <taxon>Gammaproteobacteria</taxon>
        <taxon>Oceanospirillales</taxon>
        <taxon>Zooshikellaceae</taxon>
        <taxon>Spartinivicinus</taxon>
    </lineage>
</organism>
<comment type="caution">
    <text evidence="2">The sequence shown here is derived from an EMBL/GenBank/DDBJ whole genome shotgun (WGS) entry which is preliminary data.</text>
</comment>
<evidence type="ECO:0000313" key="2">
    <source>
        <dbReference type="EMBL" id="MDE1460911.1"/>
    </source>
</evidence>
<gene>
    <name evidence="2" type="ORF">ORQ98_02900</name>
</gene>
<dbReference type="RefSeq" id="WP_274687278.1">
    <property type="nucleotide sequence ID" value="NZ_JAPMOU010000002.1"/>
</dbReference>
<evidence type="ECO:0000313" key="3">
    <source>
        <dbReference type="Proteomes" id="UP001528823"/>
    </source>
</evidence>
<dbReference type="Proteomes" id="UP001528823">
    <property type="component" value="Unassembled WGS sequence"/>
</dbReference>
<name>A0ABT5U3H5_9GAMM</name>